<feature type="non-terminal residue" evidence="1">
    <location>
        <position position="69"/>
    </location>
</feature>
<sequence length="69" mass="7554">SAESNNQSHTVQQLQQLQQRLHGHVVMCVSVFTACGNKQKLTDPTFVIVQHDKMLDSVHGGLADAQIGE</sequence>
<dbReference type="AlphaFoldDB" id="A0AAV6QQD3"/>
<reference evidence="1 2" key="1">
    <citation type="journal article" date="2021" name="Sci. Rep.">
        <title>Chromosome anchoring in Senegalese sole (Solea senegalensis) reveals sex-associated markers and genome rearrangements in flatfish.</title>
        <authorList>
            <person name="Guerrero-Cozar I."/>
            <person name="Gomez-Garrido J."/>
            <person name="Berbel C."/>
            <person name="Martinez-Blanch J.F."/>
            <person name="Alioto T."/>
            <person name="Claros M.G."/>
            <person name="Gagnaire P.A."/>
            <person name="Manchado M."/>
        </authorList>
    </citation>
    <scope>NUCLEOTIDE SEQUENCE [LARGE SCALE GENOMIC DNA]</scope>
    <source>
        <strain evidence="1">Sse05_10M</strain>
    </source>
</reference>
<feature type="non-terminal residue" evidence="1">
    <location>
        <position position="1"/>
    </location>
</feature>
<gene>
    <name evidence="1" type="ORF">JOB18_047146</name>
</gene>
<proteinExistence type="predicted"/>
<comment type="caution">
    <text evidence="1">The sequence shown here is derived from an EMBL/GenBank/DDBJ whole genome shotgun (WGS) entry which is preliminary data.</text>
</comment>
<dbReference type="Proteomes" id="UP000693946">
    <property type="component" value="Linkage Group LG4"/>
</dbReference>
<keyword evidence="2" id="KW-1185">Reference proteome</keyword>
<accession>A0AAV6QQD3</accession>
<dbReference type="EMBL" id="JAGKHQ010000016">
    <property type="protein sequence ID" value="KAG7495303.1"/>
    <property type="molecule type" value="Genomic_DNA"/>
</dbReference>
<evidence type="ECO:0000313" key="2">
    <source>
        <dbReference type="Proteomes" id="UP000693946"/>
    </source>
</evidence>
<name>A0AAV6QQD3_SOLSE</name>
<evidence type="ECO:0000313" key="1">
    <source>
        <dbReference type="EMBL" id="KAG7495303.1"/>
    </source>
</evidence>
<organism evidence="1 2">
    <name type="scientific">Solea senegalensis</name>
    <name type="common">Senegalese sole</name>
    <dbReference type="NCBI Taxonomy" id="28829"/>
    <lineage>
        <taxon>Eukaryota</taxon>
        <taxon>Metazoa</taxon>
        <taxon>Chordata</taxon>
        <taxon>Craniata</taxon>
        <taxon>Vertebrata</taxon>
        <taxon>Euteleostomi</taxon>
        <taxon>Actinopterygii</taxon>
        <taxon>Neopterygii</taxon>
        <taxon>Teleostei</taxon>
        <taxon>Neoteleostei</taxon>
        <taxon>Acanthomorphata</taxon>
        <taxon>Carangaria</taxon>
        <taxon>Pleuronectiformes</taxon>
        <taxon>Pleuronectoidei</taxon>
        <taxon>Soleidae</taxon>
        <taxon>Solea</taxon>
    </lineage>
</organism>
<protein>
    <submittedName>
        <fullName evidence="1">Uncharacterized protein</fullName>
    </submittedName>
</protein>